<evidence type="ECO:0000256" key="6">
    <source>
        <dbReference type="ARBA" id="ARBA00022454"/>
    </source>
</evidence>
<keyword evidence="6" id="KW-0158">Chromosome</keyword>
<dbReference type="GO" id="GO:0008608">
    <property type="term" value="P:attachment of spindle microtubules to kinetochore"/>
    <property type="evidence" value="ECO:0007669"/>
    <property type="project" value="InterPro"/>
</dbReference>
<protein>
    <recommendedName>
        <fullName evidence="5">DASH complex subunit ASK1</fullName>
    </recommendedName>
</protein>
<dbReference type="Proteomes" id="UP000298327">
    <property type="component" value="Unassembled WGS sequence"/>
</dbReference>
<keyword evidence="15" id="KW-0137">Centromere</keyword>
<evidence type="ECO:0000256" key="7">
    <source>
        <dbReference type="ARBA" id="ARBA00022490"/>
    </source>
</evidence>
<dbReference type="GO" id="GO:0044732">
    <property type="term" value="C:mitotic spindle pole body"/>
    <property type="evidence" value="ECO:0007669"/>
    <property type="project" value="TreeGrafter"/>
</dbReference>
<feature type="compositionally biased region" description="Low complexity" evidence="16">
    <location>
        <begin position="521"/>
        <end position="540"/>
    </location>
</feature>
<feature type="compositionally biased region" description="Polar residues" evidence="16">
    <location>
        <begin position="437"/>
        <end position="450"/>
    </location>
</feature>
<feature type="compositionally biased region" description="Polar residues" evidence="16">
    <location>
        <begin position="161"/>
        <end position="174"/>
    </location>
</feature>
<name>A0A4Y9YDC2_9AGAM</name>
<comment type="subcellular location">
    <subcellularLocation>
        <location evidence="3">Chromosome</location>
        <location evidence="3">Centromere</location>
        <location evidence="3">Kinetochore</location>
    </subcellularLocation>
    <subcellularLocation>
        <location evidence="2">Cytoplasm</location>
        <location evidence="2">Cytoskeleton</location>
        <location evidence="2">Spindle</location>
    </subcellularLocation>
    <subcellularLocation>
        <location evidence="1">Nucleus</location>
    </subcellularLocation>
</comment>
<evidence type="ECO:0000256" key="10">
    <source>
        <dbReference type="ARBA" id="ARBA00022776"/>
    </source>
</evidence>
<dbReference type="GO" id="GO:0042729">
    <property type="term" value="C:DASH complex"/>
    <property type="evidence" value="ECO:0007669"/>
    <property type="project" value="InterPro"/>
</dbReference>
<feature type="region of interest" description="Disordered" evidence="16">
    <location>
        <begin position="109"/>
        <end position="177"/>
    </location>
</feature>
<dbReference type="GO" id="GO:0072686">
    <property type="term" value="C:mitotic spindle"/>
    <property type="evidence" value="ECO:0007669"/>
    <property type="project" value="InterPro"/>
</dbReference>
<feature type="compositionally biased region" description="Polar residues" evidence="16">
    <location>
        <begin position="252"/>
        <end position="274"/>
    </location>
</feature>
<evidence type="ECO:0000256" key="5">
    <source>
        <dbReference type="ARBA" id="ARBA00014520"/>
    </source>
</evidence>
<reference evidence="17 18" key="1">
    <citation type="submission" date="2019-02" db="EMBL/GenBank/DDBJ databases">
        <title>Genome sequencing of the rare red list fungi Dentipellis fragilis.</title>
        <authorList>
            <person name="Buettner E."/>
            <person name="Kellner H."/>
        </authorList>
    </citation>
    <scope>NUCLEOTIDE SEQUENCE [LARGE SCALE GENOMIC DNA]</scope>
    <source>
        <strain evidence="17 18">DSM 105465</strain>
    </source>
</reference>
<evidence type="ECO:0000313" key="18">
    <source>
        <dbReference type="Proteomes" id="UP000298327"/>
    </source>
</evidence>
<feature type="compositionally biased region" description="Low complexity" evidence="16">
    <location>
        <begin position="341"/>
        <end position="362"/>
    </location>
</feature>
<feature type="region of interest" description="Disordered" evidence="16">
    <location>
        <begin position="1"/>
        <end position="23"/>
    </location>
</feature>
<keyword evidence="18" id="KW-1185">Reference proteome</keyword>
<feature type="compositionally biased region" description="Polar residues" evidence="16">
    <location>
        <begin position="559"/>
        <end position="568"/>
    </location>
</feature>
<feature type="compositionally biased region" description="Polar residues" evidence="16">
    <location>
        <begin position="505"/>
        <end position="514"/>
    </location>
</feature>
<dbReference type="Pfam" id="PF08655">
    <property type="entry name" value="DASH_Ask1"/>
    <property type="match status" value="1"/>
</dbReference>
<feature type="compositionally biased region" description="Basic residues" evidence="16">
    <location>
        <begin position="604"/>
        <end position="615"/>
    </location>
</feature>
<dbReference type="PANTHER" id="PTHR28200:SF1">
    <property type="entry name" value="DASH COMPLEX SUBUNIT ASK1"/>
    <property type="match status" value="1"/>
</dbReference>
<keyword evidence="14" id="KW-0131">Cell cycle</keyword>
<dbReference type="GO" id="GO:0051301">
    <property type="term" value="P:cell division"/>
    <property type="evidence" value="ECO:0007669"/>
    <property type="project" value="UniProtKB-KW"/>
</dbReference>
<accession>A0A4Y9YDC2</accession>
<dbReference type="STRING" id="205917.A0A4Y9YDC2"/>
<feature type="region of interest" description="Disordered" evidence="16">
    <location>
        <begin position="434"/>
        <end position="463"/>
    </location>
</feature>
<dbReference type="OrthoDB" id="5573898at2759"/>
<comment type="caution">
    <text evidence="17">The sequence shown here is derived from an EMBL/GenBank/DDBJ whole genome shotgun (WGS) entry which is preliminary data.</text>
</comment>
<feature type="region of interest" description="Disordered" evidence="16">
    <location>
        <begin position="580"/>
        <end position="615"/>
    </location>
</feature>
<dbReference type="PANTHER" id="PTHR28200">
    <property type="entry name" value="DASH COMPLEX SUBUNIT ASK1"/>
    <property type="match status" value="1"/>
</dbReference>
<organism evidence="17 18">
    <name type="scientific">Dentipellis fragilis</name>
    <dbReference type="NCBI Taxonomy" id="205917"/>
    <lineage>
        <taxon>Eukaryota</taxon>
        <taxon>Fungi</taxon>
        <taxon>Dikarya</taxon>
        <taxon>Basidiomycota</taxon>
        <taxon>Agaricomycotina</taxon>
        <taxon>Agaricomycetes</taxon>
        <taxon>Russulales</taxon>
        <taxon>Hericiaceae</taxon>
        <taxon>Dentipellis</taxon>
    </lineage>
</organism>
<comment type="similarity">
    <text evidence="4">Belongs to the DASH complex ASK1 family.</text>
</comment>
<dbReference type="EMBL" id="SEOQ01000613">
    <property type="protein sequence ID" value="TFY59547.1"/>
    <property type="molecule type" value="Genomic_DNA"/>
</dbReference>
<proteinExistence type="inferred from homology"/>
<keyword evidence="10" id="KW-0498">Mitosis</keyword>
<evidence type="ECO:0000256" key="12">
    <source>
        <dbReference type="ARBA" id="ARBA00023212"/>
    </source>
</evidence>
<evidence type="ECO:0000256" key="16">
    <source>
        <dbReference type="SAM" id="MobiDB-lite"/>
    </source>
</evidence>
<keyword evidence="9" id="KW-0493">Microtubule</keyword>
<dbReference type="AlphaFoldDB" id="A0A4Y9YDC2"/>
<sequence length="671" mass="74016">MSSKIEEPKPILPTQARWEPSADPTSIAVPGLDSTASVNDQIDQIEQLITIKLQNIDANFSKMQQIMSSRLLPAFKRYSVGTEPVREAAKFWTSFYEQAAQVRIPTYEDYSTTHDQSSHTEAEQSHETEADITASSDHSSASSSSHHPSGFDPSRLPSEESFLTGQAAVSSTPARTRLHHQNAHDTFTTQGSEPSWTASLESPMVRLDRDLQNFAREDQPISDSVMDDSSAFNDTMDATVHAHSHSHAQQANDTYSEPMTPSPDNGKSRQQQSLRFDVLRSTMESGGGGRSKGPVSPLKFRQKPKTPIPASRNPYLPPGTKPQDWSGVIDLRDPSITTPQRSTARTRTFRAATPPASAYRAAPVDDDEDDDFDLPPGMSPPVTMDIARLPTLGRTPRKEAAARIGRDLVGNAQRRQPAGLSTAWERARAGMAPAVESSMSSAPTPPSLSRYTRHAYPDSVSGSLADSTLESMIRRVGLMGYQQSSTSMASNSSAAAYASVQHPESTPSYYTSAQPAEPTPSYSHLHSHSQSHSQSHSYSHANSEAPTPSIQPLQPHIPPSSSLQTPEQPQARYDLYQLDDSQLPAGSGDGDEDDFSSDSLERRRGIRAQHRQPVRRVPARVAAAWRERRRRLLRQLHVQRLVRRRGHRHGRRPGSRACVRERCRGLVRRLV</sequence>
<evidence type="ECO:0000256" key="9">
    <source>
        <dbReference type="ARBA" id="ARBA00022701"/>
    </source>
</evidence>
<keyword evidence="12" id="KW-0206">Cytoskeleton</keyword>
<feature type="region of interest" description="Disordered" evidence="16">
    <location>
        <begin position="240"/>
        <end position="369"/>
    </location>
</feature>
<feature type="region of interest" description="Disordered" evidence="16">
    <location>
        <begin position="505"/>
        <end position="568"/>
    </location>
</feature>
<evidence type="ECO:0000256" key="14">
    <source>
        <dbReference type="ARBA" id="ARBA00023306"/>
    </source>
</evidence>
<evidence type="ECO:0000256" key="2">
    <source>
        <dbReference type="ARBA" id="ARBA00004186"/>
    </source>
</evidence>
<dbReference type="InterPro" id="IPR013964">
    <property type="entry name" value="DASH_Ask1"/>
</dbReference>
<keyword evidence="8" id="KW-0132">Cell division</keyword>
<evidence type="ECO:0000256" key="13">
    <source>
        <dbReference type="ARBA" id="ARBA00023242"/>
    </source>
</evidence>
<dbReference type="GO" id="GO:0005874">
    <property type="term" value="C:microtubule"/>
    <property type="evidence" value="ECO:0007669"/>
    <property type="project" value="UniProtKB-KW"/>
</dbReference>
<keyword evidence="13" id="KW-0539">Nucleus</keyword>
<gene>
    <name evidence="17" type="ORF">EVG20_g7752</name>
</gene>
<evidence type="ECO:0000256" key="8">
    <source>
        <dbReference type="ARBA" id="ARBA00022618"/>
    </source>
</evidence>
<evidence type="ECO:0000256" key="11">
    <source>
        <dbReference type="ARBA" id="ARBA00022838"/>
    </source>
</evidence>
<evidence type="ECO:0000256" key="3">
    <source>
        <dbReference type="ARBA" id="ARBA00004629"/>
    </source>
</evidence>
<keyword evidence="11" id="KW-0995">Kinetochore</keyword>
<evidence type="ECO:0000313" key="17">
    <source>
        <dbReference type="EMBL" id="TFY59547.1"/>
    </source>
</evidence>
<evidence type="ECO:0000256" key="15">
    <source>
        <dbReference type="ARBA" id="ARBA00023328"/>
    </source>
</evidence>
<feature type="compositionally biased region" description="Polar residues" evidence="16">
    <location>
        <begin position="541"/>
        <end position="552"/>
    </location>
</feature>
<keyword evidence="7" id="KW-0963">Cytoplasm</keyword>
<evidence type="ECO:0000256" key="4">
    <source>
        <dbReference type="ARBA" id="ARBA00010731"/>
    </source>
</evidence>
<feature type="compositionally biased region" description="Low complexity" evidence="16">
    <location>
        <begin position="134"/>
        <end position="154"/>
    </location>
</feature>
<feature type="compositionally biased region" description="Basic and acidic residues" evidence="16">
    <location>
        <begin position="116"/>
        <end position="129"/>
    </location>
</feature>
<evidence type="ECO:0000256" key="1">
    <source>
        <dbReference type="ARBA" id="ARBA00004123"/>
    </source>
</evidence>